<feature type="domain" description="Myo-inositol-1-phosphate synthase GAPDH-like" evidence="1">
    <location>
        <begin position="199"/>
        <end position="256"/>
    </location>
</feature>
<dbReference type="GO" id="GO:0006021">
    <property type="term" value="P:inositol biosynthetic process"/>
    <property type="evidence" value="ECO:0007669"/>
    <property type="project" value="TreeGrafter"/>
</dbReference>
<dbReference type="SUPFAM" id="SSF51735">
    <property type="entry name" value="NAD(P)-binding Rossmann-fold domains"/>
    <property type="match status" value="1"/>
</dbReference>
<dbReference type="InterPro" id="IPR013021">
    <property type="entry name" value="Myo-inos-1-P_Synthase_GAPDH"/>
</dbReference>
<dbReference type="GO" id="GO:0004512">
    <property type="term" value="F:inositol-3-phosphate synthase activity"/>
    <property type="evidence" value="ECO:0007669"/>
    <property type="project" value="TreeGrafter"/>
</dbReference>
<dbReference type="InterPro" id="IPR052199">
    <property type="entry name" value="MIPS"/>
</dbReference>
<gene>
    <name evidence="2" type="ORF">S01H1_27847</name>
</gene>
<dbReference type="Pfam" id="PF01658">
    <property type="entry name" value="Inos-1-P_synth"/>
    <property type="match status" value="1"/>
</dbReference>
<reference evidence="2" key="1">
    <citation type="journal article" date="2014" name="Front. Microbiol.">
        <title>High frequency of phylogenetically diverse reductive dehalogenase-homologous genes in deep subseafloor sedimentary metagenomes.</title>
        <authorList>
            <person name="Kawai M."/>
            <person name="Futagami T."/>
            <person name="Toyoda A."/>
            <person name="Takaki Y."/>
            <person name="Nishi S."/>
            <person name="Hori S."/>
            <person name="Arai W."/>
            <person name="Tsubouchi T."/>
            <person name="Morono Y."/>
            <person name="Uchiyama I."/>
            <person name="Ito T."/>
            <person name="Fujiyama A."/>
            <person name="Inagaki F."/>
            <person name="Takami H."/>
        </authorList>
    </citation>
    <scope>NUCLEOTIDE SEQUENCE</scope>
    <source>
        <strain evidence="2">Expedition CK06-06</strain>
    </source>
</reference>
<proteinExistence type="predicted"/>
<evidence type="ECO:0000259" key="1">
    <source>
        <dbReference type="Pfam" id="PF01658"/>
    </source>
</evidence>
<dbReference type="SUPFAM" id="SSF55347">
    <property type="entry name" value="Glyceraldehyde-3-phosphate dehydrogenase-like, C-terminal domain"/>
    <property type="match status" value="1"/>
</dbReference>
<dbReference type="EMBL" id="BARS01016986">
    <property type="protein sequence ID" value="GAF92954.1"/>
    <property type="molecule type" value="Genomic_DNA"/>
</dbReference>
<organism evidence="2">
    <name type="scientific">marine sediment metagenome</name>
    <dbReference type="NCBI Taxonomy" id="412755"/>
    <lineage>
        <taxon>unclassified sequences</taxon>
        <taxon>metagenomes</taxon>
        <taxon>ecological metagenomes</taxon>
    </lineage>
</organism>
<evidence type="ECO:0000313" key="2">
    <source>
        <dbReference type="EMBL" id="GAF92954.1"/>
    </source>
</evidence>
<name>X0TID2_9ZZZZ</name>
<dbReference type="Gene3D" id="3.40.50.720">
    <property type="entry name" value="NAD(P)-binding Rossmann-like Domain"/>
    <property type="match status" value="1"/>
</dbReference>
<dbReference type="AlphaFoldDB" id="X0TID2"/>
<comment type="caution">
    <text evidence="2">The sequence shown here is derived from an EMBL/GenBank/DDBJ whole genome shotgun (WGS) entry which is preliminary data.</text>
</comment>
<dbReference type="PANTHER" id="PTHR43125">
    <property type="entry name" value="INOSITOL-3-PHOSPHATE SYNTHASE"/>
    <property type="match status" value="1"/>
</dbReference>
<dbReference type="PANTHER" id="PTHR43125:SF1">
    <property type="entry name" value="INOSITOL-3-PHOSPHATE SYNTHASE"/>
    <property type="match status" value="1"/>
</dbReference>
<dbReference type="InterPro" id="IPR036291">
    <property type="entry name" value="NAD(P)-bd_dom_sf"/>
</dbReference>
<protein>
    <recommendedName>
        <fullName evidence="1">Myo-inositol-1-phosphate synthase GAPDH-like domain-containing protein</fullName>
    </recommendedName>
</protein>
<feature type="non-terminal residue" evidence="2">
    <location>
        <position position="258"/>
    </location>
</feature>
<accession>X0TID2</accession>
<sequence>MDKIKIGVVGVGNCTSSLLQGIEYYKNKNSDDIVGLMHWDINGYKPDDIEVVTAFDIDKRKVGKDVNEAIFERPNCTTVFCKNMPKTGVAVKMGKILDGFSDHMKNYDDDYTFLLSGEPEATKEDIVRILRESSTEILLNYLPVGSEKATEFYAECALEANVAFINNIPVFIASNAEWAKKFEEKNIPIIGDDIKAQLGATITHRVLTDLFSKRGVKLERTYQLNTGGNTDFLNMHQSSRLTSKKTSKTEAVQSVAAT</sequence>